<keyword evidence="2" id="KW-0238">DNA-binding</keyword>
<feature type="domain" description="HTH luxR-type" evidence="5">
    <location>
        <begin position="305"/>
        <end position="370"/>
    </location>
</feature>
<dbReference type="Gene3D" id="1.10.10.10">
    <property type="entry name" value="Winged helix-like DNA-binding domain superfamily/Winged helix DNA-binding domain"/>
    <property type="match status" value="1"/>
</dbReference>
<gene>
    <name evidence="6" type="ORF">AB0C36_08930</name>
</gene>
<protein>
    <submittedName>
        <fullName evidence="6">Helix-turn-helix transcriptional regulator</fullName>
    </submittedName>
</protein>
<evidence type="ECO:0000256" key="3">
    <source>
        <dbReference type="ARBA" id="ARBA00023163"/>
    </source>
</evidence>
<dbReference type="PROSITE" id="PS50043">
    <property type="entry name" value="HTH_LUXR_2"/>
    <property type="match status" value="1"/>
</dbReference>
<evidence type="ECO:0000256" key="2">
    <source>
        <dbReference type="ARBA" id="ARBA00023125"/>
    </source>
</evidence>
<dbReference type="InterPro" id="IPR036388">
    <property type="entry name" value="WH-like_DNA-bd_sf"/>
</dbReference>
<sequence length="400" mass="42745">MTDPRPSSLPSGERLGARPGEQTRERVSERARDAFELFNLASADLRRRVPFDCAVWTAADPETGLITAPMLVENLGSGEGCAAYWESELLEENVLPFRELARAPVPAAALRAATGGLPARSTRFRRLLGRQGVYDELRAVLRIADRPWGLVSLFRTADATAFRPDETALLADLSRPLAERLRRFARPPAVSPGSGAPATGLILFDEAGEATSVNDEARQHLALLPEGPSIPSPLGLDLPIWVIGTALQARAVAHGRDDGDARIRIRTTEGRWLTCHASCLTGIGGKPGPVALVVEPAAAGDLAVLVAEAYGLTSRELQVTQLIARGGSTAEIAAALFISPHTVRDHLKAVFGKTGVSTRGALVARLFTDHYWPALPRPTEVPGPVGVPALARRKPPVTRL</sequence>
<keyword evidence="3" id="KW-0804">Transcription</keyword>
<dbReference type="PANTHER" id="PTHR44688:SF16">
    <property type="entry name" value="DNA-BINDING TRANSCRIPTIONAL ACTIVATOR DEVR_DOSR"/>
    <property type="match status" value="1"/>
</dbReference>
<dbReference type="CDD" id="cd06170">
    <property type="entry name" value="LuxR_C_like"/>
    <property type="match status" value="1"/>
</dbReference>
<dbReference type="PRINTS" id="PR00038">
    <property type="entry name" value="HTHLUXR"/>
</dbReference>
<dbReference type="Pfam" id="PF00196">
    <property type="entry name" value="GerE"/>
    <property type="match status" value="1"/>
</dbReference>
<evidence type="ECO:0000256" key="1">
    <source>
        <dbReference type="ARBA" id="ARBA00023015"/>
    </source>
</evidence>
<dbReference type="Proteomes" id="UP001551482">
    <property type="component" value="Unassembled WGS sequence"/>
</dbReference>
<dbReference type="InterPro" id="IPR000792">
    <property type="entry name" value="Tscrpt_reg_LuxR_C"/>
</dbReference>
<reference evidence="6 7" key="1">
    <citation type="submission" date="2024-06" db="EMBL/GenBank/DDBJ databases">
        <title>The Natural Products Discovery Center: Release of the First 8490 Sequenced Strains for Exploring Actinobacteria Biosynthetic Diversity.</title>
        <authorList>
            <person name="Kalkreuter E."/>
            <person name="Kautsar S.A."/>
            <person name="Yang D."/>
            <person name="Bader C.D."/>
            <person name="Teijaro C.N."/>
            <person name="Fluegel L."/>
            <person name="Davis C.M."/>
            <person name="Simpson J.R."/>
            <person name="Lauterbach L."/>
            <person name="Steele A.D."/>
            <person name="Gui C."/>
            <person name="Meng S."/>
            <person name="Li G."/>
            <person name="Viehrig K."/>
            <person name="Ye F."/>
            <person name="Su P."/>
            <person name="Kiefer A.F."/>
            <person name="Nichols A."/>
            <person name="Cepeda A.J."/>
            <person name="Yan W."/>
            <person name="Fan B."/>
            <person name="Jiang Y."/>
            <person name="Adhikari A."/>
            <person name="Zheng C.-J."/>
            <person name="Schuster L."/>
            <person name="Cowan T.M."/>
            <person name="Smanski M.J."/>
            <person name="Chevrette M.G."/>
            <person name="De Carvalho L.P.S."/>
            <person name="Shen B."/>
        </authorList>
    </citation>
    <scope>NUCLEOTIDE SEQUENCE [LARGE SCALE GENOMIC DNA]</scope>
    <source>
        <strain evidence="6 7">NPDC048946</strain>
    </source>
</reference>
<dbReference type="PANTHER" id="PTHR44688">
    <property type="entry name" value="DNA-BINDING TRANSCRIPTIONAL ACTIVATOR DEVR_DOSR"/>
    <property type="match status" value="1"/>
</dbReference>
<keyword evidence="7" id="KW-1185">Reference proteome</keyword>
<evidence type="ECO:0000256" key="4">
    <source>
        <dbReference type="SAM" id="MobiDB-lite"/>
    </source>
</evidence>
<organism evidence="6 7">
    <name type="scientific">Streptodolium elevatio</name>
    <dbReference type="NCBI Taxonomy" id="3157996"/>
    <lineage>
        <taxon>Bacteria</taxon>
        <taxon>Bacillati</taxon>
        <taxon>Actinomycetota</taxon>
        <taxon>Actinomycetes</taxon>
        <taxon>Kitasatosporales</taxon>
        <taxon>Streptomycetaceae</taxon>
        <taxon>Streptodolium</taxon>
    </lineage>
</organism>
<dbReference type="InterPro" id="IPR016032">
    <property type="entry name" value="Sig_transdc_resp-reg_C-effctor"/>
</dbReference>
<dbReference type="PROSITE" id="PS00622">
    <property type="entry name" value="HTH_LUXR_1"/>
    <property type="match status" value="1"/>
</dbReference>
<dbReference type="RefSeq" id="WP_358351397.1">
    <property type="nucleotide sequence ID" value="NZ_JBEZFP010000016.1"/>
</dbReference>
<dbReference type="SUPFAM" id="SSF46894">
    <property type="entry name" value="C-terminal effector domain of the bipartite response regulators"/>
    <property type="match status" value="1"/>
</dbReference>
<comment type="caution">
    <text evidence="6">The sequence shown here is derived from an EMBL/GenBank/DDBJ whole genome shotgun (WGS) entry which is preliminary data.</text>
</comment>
<dbReference type="EMBL" id="JBEZFP010000016">
    <property type="protein sequence ID" value="MEU8133617.1"/>
    <property type="molecule type" value="Genomic_DNA"/>
</dbReference>
<dbReference type="SMART" id="SM00421">
    <property type="entry name" value="HTH_LUXR"/>
    <property type="match status" value="1"/>
</dbReference>
<evidence type="ECO:0000313" key="7">
    <source>
        <dbReference type="Proteomes" id="UP001551482"/>
    </source>
</evidence>
<keyword evidence="1" id="KW-0805">Transcription regulation</keyword>
<proteinExistence type="predicted"/>
<evidence type="ECO:0000313" key="6">
    <source>
        <dbReference type="EMBL" id="MEU8133617.1"/>
    </source>
</evidence>
<accession>A0ABV3DDW6</accession>
<name>A0ABV3DDW6_9ACTN</name>
<feature type="region of interest" description="Disordered" evidence="4">
    <location>
        <begin position="1"/>
        <end position="28"/>
    </location>
</feature>
<evidence type="ECO:0000259" key="5">
    <source>
        <dbReference type="PROSITE" id="PS50043"/>
    </source>
</evidence>